<evidence type="ECO:0000313" key="1">
    <source>
        <dbReference type="EMBL" id="MFD1343486.1"/>
    </source>
</evidence>
<proteinExistence type="predicted"/>
<dbReference type="Proteomes" id="UP001597135">
    <property type="component" value="Unassembled WGS sequence"/>
</dbReference>
<accession>A0ABW3ZK86</accession>
<reference evidence="2" key="1">
    <citation type="journal article" date="2019" name="Int. J. Syst. Evol. Microbiol.">
        <title>The Global Catalogue of Microorganisms (GCM) 10K type strain sequencing project: providing services to taxonomists for standard genome sequencing and annotation.</title>
        <authorList>
            <consortium name="The Broad Institute Genomics Platform"/>
            <consortium name="The Broad Institute Genome Sequencing Center for Infectious Disease"/>
            <person name="Wu L."/>
            <person name="Ma J."/>
        </authorList>
    </citation>
    <scope>NUCLEOTIDE SEQUENCE [LARGE SCALE GENOMIC DNA]</scope>
    <source>
        <strain evidence="2">CCUG 62953</strain>
    </source>
</reference>
<keyword evidence="2" id="KW-1185">Reference proteome</keyword>
<protein>
    <submittedName>
        <fullName evidence="1">Phosphoadenosine phosphosulfate reductase</fullName>
    </submittedName>
</protein>
<gene>
    <name evidence="1" type="ORF">ACFQ4E_13740</name>
</gene>
<name>A0ABW3ZK86_9RHOB</name>
<dbReference type="RefSeq" id="WP_386804490.1">
    <property type="nucleotide sequence ID" value="NZ_JBHTMU010000025.1"/>
</dbReference>
<evidence type="ECO:0000313" key="2">
    <source>
        <dbReference type="Proteomes" id="UP001597135"/>
    </source>
</evidence>
<dbReference type="EMBL" id="JBHTMU010000025">
    <property type="protein sequence ID" value="MFD1343486.1"/>
    <property type="molecule type" value="Genomic_DNA"/>
</dbReference>
<sequence length="315" mass="34919">MTSEAEGTGADTATPPEFEEWRQAMRRVGAREGFFEPLGTGHAALYIERGDTLLVSFDRFGATARDALPPRAALAQEQNWSHLALTCRDETWFRDPRVFDMFDHMTDDGFFDEFARVLFYGAGPAGYAAAAFSVAAPGAQVVLLQPQATLDPDIAIWDERFTEMRALSFSDRYGYAPDMIEAAMQATLLYDPRETEDAMHAALFRRKNVTRVPLRSFGPALEGTLVGMEMLDALLVAAAGGEVTPALIGRLSRSRHDHAPYLRRLTLECERRGQYARALRVATLAHEHVGGRFFARRIRALDRTTADAVADTAAE</sequence>
<organism evidence="1 2">
    <name type="scientific">Litorisediminicola beolgyonensis</name>
    <dbReference type="NCBI Taxonomy" id="1173614"/>
    <lineage>
        <taxon>Bacteria</taxon>
        <taxon>Pseudomonadati</taxon>
        <taxon>Pseudomonadota</taxon>
        <taxon>Alphaproteobacteria</taxon>
        <taxon>Rhodobacterales</taxon>
        <taxon>Paracoccaceae</taxon>
        <taxon>Litorisediminicola</taxon>
    </lineage>
</organism>
<comment type="caution">
    <text evidence="1">The sequence shown here is derived from an EMBL/GenBank/DDBJ whole genome shotgun (WGS) entry which is preliminary data.</text>
</comment>